<dbReference type="AlphaFoldDB" id="A0A370N0V1"/>
<proteinExistence type="predicted"/>
<dbReference type="EMBL" id="QHKS01000025">
    <property type="protein sequence ID" value="RDJ99243.1"/>
    <property type="molecule type" value="Genomic_DNA"/>
</dbReference>
<accession>A0A370N0V1</accession>
<feature type="region of interest" description="Disordered" evidence="1">
    <location>
        <begin position="1"/>
        <end position="60"/>
    </location>
</feature>
<evidence type="ECO:0000313" key="3">
    <source>
        <dbReference type="Proteomes" id="UP000254875"/>
    </source>
</evidence>
<sequence length="60" mass="5982">MTVHSNFSSAHLPSLASTPAVEKPSAPSSQAVTPQARESAAQPSPSMPAGLVGHSVNTTA</sequence>
<organism evidence="2 3">
    <name type="scientific">Paraburkholderia lacunae</name>
    <dbReference type="NCBI Taxonomy" id="2211104"/>
    <lineage>
        <taxon>Bacteria</taxon>
        <taxon>Pseudomonadati</taxon>
        <taxon>Pseudomonadota</taxon>
        <taxon>Betaproteobacteria</taxon>
        <taxon>Burkholderiales</taxon>
        <taxon>Burkholderiaceae</taxon>
        <taxon>Paraburkholderia</taxon>
    </lineage>
</organism>
<protein>
    <submittedName>
        <fullName evidence="2">Uncharacterized protein</fullName>
    </submittedName>
</protein>
<keyword evidence="3" id="KW-1185">Reference proteome</keyword>
<feature type="compositionally biased region" description="Polar residues" evidence="1">
    <location>
        <begin position="1"/>
        <end position="17"/>
    </location>
</feature>
<name>A0A370N0V1_9BURK</name>
<dbReference type="OrthoDB" id="9112743at2"/>
<reference evidence="3" key="1">
    <citation type="submission" date="2018-05" db="EMBL/GenBank/DDBJ databases">
        <authorList>
            <person name="Feng T."/>
        </authorList>
    </citation>
    <scope>NUCLEOTIDE SEQUENCE [LARGE SCALE GENOMIC DNA]</scope>
    <source>
        <strain evidence="3">S27</strain>
    </source>
</reference>
<comment type="caution">
    <text evidence="2">The sequence shown here is derived from an EMBL/GenBank/DDBJ whole genome shotgun (WGS) entry which is preliminary data.</text>
</comment>
<dbReference type="Proteomes" id="UP000254875">
    <property type="component" value="Unassembled WGS sequence"/>
</dbReference>
<gene>
    <name evidence="2" type="ORF">DLM46_29910</name>
</gene>
<evidence type="ECO:0000256" key="1">
    <source>
        <dbReference type="SAM" id="MobiDB-lite"/>
    </source>
</evidence>
<evidence type="ECO:0000313" key="2">
    <source>
        <dbReference type="EMBL" id="RDJ99243.1"/>
    </source>
</evidence>